<keyword evidence="3" id="KW-1185">Reference proteome</keyword>
<dbReference type="Proteomes" id="UP000076532">
    <property type="component" value="Unassembled WGS sequence"/>
</dbReference>
<evidence type="ECO:0000313" key="2">
    <source>
        <dbReference type="EMBL" id="KZP27733.1"/>
    </source>
</evidence>
<organism evidence="2 3">
    <name type="scientific">Athelia psychrophila</name>
    <dbReference type="NCBI Taxonomy" id="1759441"/>
    <lineage>
        <taxon>Eukaryota</taxon>
        <taxon>Fungi</taxon>
        <taxon>Dikarya</taxon>
        <taxon>Basidiomycota</taxon>
        <taxon>Agaricomycotina</taxon>
        <taxon>Agaricomycetes</taxon>
        <taxon>Agaricomycetidae</taxon>
        <taxon>Atheliales</taxon>
        <taxon>Atheliaceae</taxon>
        <taxon>Athelia</taxon>
    </lineage>
</organism>
<proteinExistence type="predicted"/>
<feature type="region of interest" description="Disordered" evidence="1">
    <location>
        <begin position="191"/>
        <end position="216"/>
    </location>
</feature>
<dbReference type="EMBL" id="KV417507">
    <property type="protein sequence ID" value="KZP27733.1"/>
    <property type="molecule type" value="Genomic_DNA"/>
</dbReference>
<name>A0A166QZF6_9AGAM</name>
<gene>
    <name evidence="2" type="ORF">FIBSPDRAFT_886290</name>
</gene>
<sequence length="241" mass="27510">MFADRVVQDTGQLYNKDNHSKLKSLYVAEALKNVEKNLTTREILSVATIKERWDTGLRITPLQKCMHNEVKLAMFIGFLDRDRDLNITSASICWKELGKFEGFDDWVSKENSAPGDEPVAGGSDDLFYKVPLEYVNEETSEDPSTILLVTVFSPSWPVARMCPAWRLYAGLVLRNARGPLRQQRKLWDLGENKEEEEKDDAEGLPDSASGNTVGTQKLYQLRDSKKHTLKRIRKLENFLSL</sequence>
<protein>
    <submittedName>
        <fullName evidence="2">Uncharacterized protein</fullName>
    </submittedName>
</protein>
<reference evidence="2 3" key="1">
    <citation type="journal article" date="2016" name="Mol. Biol. Evol.">
        <title>Comparative Genomics of Early-Diverging Mushroom-Forming Fungi Provides Insights into the Origins of Lignocellulose Decay Capabilities.</title>
        <authorList>
            <person name="Nagy L.G."/>
            <person name="Riley R."/>
            <person name="Tritt A."/>
            <person name="Adam C."/>
            <person name="Daum C."/>
            <person name="Floudas D."/>
            <person name="Sun H."/>
            <person name="Yadav J.S."/>
            <person name="Pangilinan J."/>
            <person name="Larsson K.H."/>
            <person name="Matsuura K."/>
            <person name="Barry K."/>
            <person name="Labutti K."/>
            <person name="Kuo R."/>
            <person name="Ohm R.A."/>
            <person name="Bhattacharya S.S."/>
            <person name="Shirouzu T."/>
            <person name="Yoshinaga Y."/>
            <person name="Martin F.M."/>
            <person name="Grigoriev I.V."/>
            <person name="Hibbett D.S."/>
        </authorList>
    </citation>
    <scope>NUCLEOTIDE SEQUENCE [LARGE SCALE GENOMIC DNA]</scope>
    <source>
        <strain evidence="2 3">CBS 109695</strain>
    </source>
</reference>
<feature type="compositionally biased region" description="Acidic residues" evidence="1">
    <location>
        <begin position="193"/>
        <end position="203"/>
    </location>
</feature>
<dbReference type="AlphaFoldDB" id="A0A166QZF6"/>
<accession>A0A166QZF6</accession>
<evidence type="ECO:0000256" key="1">
    <source>
        <dbReference type="SAM" id="MobiDB-lite"/>
    </source>
</evidence>
<evidence type="ECO:0000313" key="3">
    <source>
        <dbReference type="Proteomes" id="UP000076532"/>
    </source>
</evidence>